<evidence type="ECO:0000259" key="5">
    <source>
        <dbReference type="PROSITE" id="PS50883"/>
    </source>
</evidence>
<sequence>MSKNEKPYRLSLKWKAFALTSLVLVSLALLISWISYRSLMSQFDENQLANQERQRHQISVALRSSASELKQLAAIVAASEALKVSLSQEGSVPVSEALDSQWPTLQLDAGVDELVIYDTQGEHLATYGGLYSEAPEVPPEKSWLMNIIASESPDDRLICKMTCRQYVAVPILVEGDNAGVLLLSRSLVDVMGEFQRSSGDDLALLSEGKVNLEKTGLHADHRLQPWNSLVLAMTHYDETLPLLREASRHLSLPALVKRHRSIEFRRQQYMIGAVALNQAGSSGGGGGYFISFDNVTQQLAEIKASTRSVALASVTGWLWAEAFLLLILWRPTRRIRTLSLYLPGLAKGEFEDVRGRISRHYSGKARDEIDVLSDTAVELSFQLEALEMEVKSRGIELENQVDALERERDLVNNLMNSAQVLVVVHDGDDKILLANRYAAFMVGKVSDELMGQSFKSCFLPLGGEWGLSSLPGRSEESELLAPDGSSKAITWSHAPLVSWSSAPGAMVSVGVDITERKNAEIRLAWLAHRDPLTELYNRRYFEEALARAVTPHNSGAMLYLDLDRFKELNELGGHQAGDRLLVMISDLFRDQFSHIGLVARLGGDEFAVLLENASADRAVEVAEKIILNLDEISLDVDGQKYRAVASIGVACYPENGGSPKELMASADFAMYRAKEDALKRWHLLSSTADRESLQKRVYWEEQIRLSLENDGFELWRQPIRSVSGNEAEHYELLIRMISPDTGELVSPGLFIPVAERSGQILAIDRWVISNSLSMMRSIPNSSTRFALNISGQSLRDETLTAFLGQQLHDSGVAPERLIIEVTETAAVTDFSTARAILQDIRKMGCAIALDDFGVGFSSFYYLDQLPADYIKIDGSFIQDLPENRRSQMLVKGIAEIAKGFGKCTVAEFVDRQEVYDILKIYGIDYVQGYWVGRPEKAFPDS</sequence>
<dbReference type="Gene3D" id="3.30.70.270">
    <property type="match status" value="1"/>
</dbReference>
<dbReference type="InterPro" id="IPR029787">
    <property type="entry name" value="Nucleotide_cyclase"/>
</dbReference>
<feature type="domain" description="PAS" evidence="3">
    <location>
        <begin position="407"/>
        <end position="453"/>
    </location>
</feature>
<dbReference type="Pfam" id="PF00990">
    <property type="entry name" value="GGDEF"/>
    <property type="match status" value="1"/>
</dbReference>
<dbReference type="CDD" id="cd01948">
    <property type="entry name" value="EAL"/>
    <property type="match status" value="1"/>
</dbReference>
<dbReference type="InterPro" id="IPR035965">
    <property type="entry name" value="PAS-like_dom_sf"/>
</dbReference>
<keyword evidence="2" id="KW-1133">Transmembrane helix</keyword>
<dbReference type="SUPFAM" id="SSF55073">
    <property type="entry name" value="Nucleotide cyclase"/>
    <property type="match status" value="1"/>
</dbReference>
<organism evidence="7 8">
    <name type="scientific">Salinicola endophyticus</name>
    <dbReference type="NCBI Taxonomy" id="1949083"/>
    <lineage>
        <taxon>Bacteria</taxon>
        <taxon>Pseudomonadati</taxon>
        <taxon>Pseudomonadota</taxon>
        <taxon>Gammaproteobacteria</taxon>
        <taxon>Oceanospirillales</taxon>
        <taxon>Halomonadaceae</taxon>
        <taxon>Salinicola</taxon>
    </lineage>
</organism>
<evidence type="ECO:0000313" key="7">
    <source>
        <dbReference type="EMBL" id="WFF41735.1"/>
    </source>
</evidence>
<dbReference type="NCBIfam" id="TIGR00229">
    <property type="entry name" value="sensory_box"/>
    <property type="match status" value="1"/>
</dbReference>
<dbReference type="SUPFAM" id="SSF141868">
    <property type="entry name" value="EAL domain-like"/>
    <property type="match status" value="1"/>
</dbReference>
<dbReference type="RefSeq" id="WP_282234742.1">
    <property type="nucleotide sequence ID" value="NZ_CP035631.1"/>
</dbReference>
<protein>
    <submittedName>
        <fullName evidence="7">EAL domain-containing protein</fullName>
    </submittedName>
</protein>
<dbReference type="InterPro" id="IPR000160">
    <property type="entry name" value="GGDEF_dom"/>
</dbReference>
<feature type="domain" description="EAL" evidence="5">
    <location>
        <begin position="696"/>
        <end position="941"/>
    </location>
</feature>
<dbReference type="PANTHER" id="PTHR44757:SF2">
    <property type="entry name" value="BIOFILM ARCHITECTURE MAINTENANCE PROTEIN MBAA"/>
    <property type="match status" value="1"/>
</dbReference>
<evidence type="ECO:0000259" key="6">
    <source>
        <dbReference type="PROSITE" id="PS50887"/>
    </source>
</evidence>
<dbReference type="PROSITE" id="PS50112">
    <property type="entry name" value="PAS"/>
    <property type="match status" value="1"/>
</dbReference>
<feature type="coiled-coil region" evidence="1">
    <location>
        <begin position="387"/>
        <end position="421"/>
    </location>
</feature>
<dbReference type="InterPro" id="IPR043128">
    <property type="entry name" value="Rev_trsase/Diguanyl_cyclase"/>
</dbReference>
<dbReference type="PROSITE" id="PS50883">
    <property type="entry name" value="EAL"/>
    <property type="match status" value="1"/>
</dbReference>
<dbReference type="CDD" id="cd01949">
    <property type="entry name" value="GGDEF"/>
    <property type="match status" value="1"/>
</dbReference>
<dbReference type="Proteomes" id="UP001321526">
    <property type="component" value="Chromosome"/>
</dbReference>
<dbReference type="PROSITE" id="PS50113">
    <property type="entry name" value="PAC"/>
    <property type="match status" value="1"/>
</dbReference>
<name>A0ABY8FG04_9GAMM</name>
<dbReference type="InterPro" id="IPR035919">
    <property type="entry name" value="EAL_sf"/>
</dbReference>
<evidence type="ECO:0000259" key="4">
    <source>
        <dbReference type="PROSITE" id="PS50113"/>
    </source>
</evidence>
<dbReference type="SMART" id="SM00267">
    <property type="entry name" value="GGDEF"/>
    <property type="match status" value="1"/>
</dbReference>
<keyword evidence="1" id="KW-0175">Coiled coil</keyword>
<dbReference type="SUPFAM" id="SSF55785">
    <property type="entry name" value="PYP-like sensor domain (PAS domain)"/>
    <property type="match status" value="1"/>
</dbReference>
<dbReference type="InterPro" id="IPR052155">
    <property type="entry name" value="Biofilm_reg_signaling"/>
</dbReference>
<proteinExistence type="predicted"/>
<feature type="domain" description="GGDEF" evidence="6">
    <location>
        <begin position="553"/>
        <end position="686"/>
    </location>
</feature>
<dbReference type="PANTHER" id="PTHR44757">
    <property type="entry name" value="DIGUANYLATE CYCLASE DGCP"/>
    <property type="match status" value="1"/>
</dbReference>
<keyword evidence="8" id="KW-1185">Reference proteome</keyword>
<dbReference type="SMART" id="SM00052">
    <property type="entry name" value="EAL"/>
    <property type="match status" value="1"/>
</dbReference>
<dbReference type="Gene3D" id="3.20.20.450">
    <property type="entry name" value="EAL domain"/>
    <property type="match status" value="1"/>
</dbReference>
<reference evidence="7 8" key="1">
    <citation type="submission" date="2019-01" db="EMBL/GenBank/DDBJ databases">
        <title>Genome sequence of Salinicola endophyticus REST5.</title>
        <authorList>
            <person name="Nascimento F.X."/>
        </authorList>
    </citation>
    <scope>NUCLEOTIDE SEQUENCE [LARGE SCALE GENOMIC DNA]</scope>
    <source>
        <strain evidence="7 8">REST5</strain>
    </source>
</reference>
<evidence type="ECO:0000256" key="1">
    <source>
        <dbReference type="SAM" id="Coils"/>
    </source>
</evidence>
<dbReference type="InterPro" id="IPR000700">
    <property type="entry name" value="PAS-assoc_C"/>
</dbReference>
<keyword evidence="2" id="KW-0472">Membrane</keyword>
<evidence type="ECO:0000313" key="8">
    <source>
        <dbReference type="Proteomes" id="UP001321526"/>
    </source>
</evidence>
<dbReference type="NCBIfam" id="TIGR00254">
    <property type="entry name" value="GGDEF"/>
    <property type="match status" value="1"/>
</dbReference>
<dbReference type="InterPro" id="IPR001633">
    <property type="entry name" value="EAL_dom"/>
</dbReference>
<dbReference type="InterPro" id="IPR029150">
    <property type="entry name" value="dCache_3"/>
</dbReference>
<dbReference type="Pfam" id="PF14827">
    <property type="entry name" value="dCache_3"/>
    <property type="match status" value="1"/>
</dbReference>
<dbReference type="Gene3D" id="3.30.450.20">
    <property type="entry name" value="PAS domain"/>
    <property type="match status" value="1"/>
</dbReference>
<dbReference type="CDD" id="cd00130">
    <property type="entry name" value="PAS"/>
    <property type="match status" value="1"/>
</dbReference>
<feature type="domain" description="PAC" evidence="4">
    <location>
        <begin position="473"/>
        <end position="525"/>
    </location>
</feature>
<gene>
    <name evidence="7" type="ORF">EVC62_09615</name>
</gene>
<dbReference type="InterPro" id="IPR000014">
    <property type="entry name" value="PAS"/>
</dbReference>
<feature type="transmembrane region" description="Helical" evidence="2">
    <location>
        <begin position="12"/>
        <end position="36"/>
    </location>
</feature>
<dbReference type="EMBL" id="CP035631">
    <property type="protein sequence ID" value="WFF41735.1"/>
    <property type="molecule type" value="Genomic_DNA"/>
</dbReference>
<dbReference type="PROSITE" id="PS50887">
    <property type="entry name" value="GGDEF"/>
    <property type="match status" value="1"/>
</dbReference>
<evidence type="ECO:0000259" key="3">
    <source>
        <dbReference type="PROSITE" id="PS50112"/>
    </source>
</evidence>
<evidence type="ECO:0000256" key="2">
    <source>
        <dbReference type="SAM" id="Phobius"/>
    </source>
</evidence>
<keyword evidence="2" id="KW-0812">Transmembrane</keyword>
<dbReference type="Pfam" id="PF00563">
    <property type="entry name" value="EAL"/>
    <property type="match status" value="1"/>
</dbReference>
<accession>A0ABY8FG04</accession>